<evidence type="ECO:0000256" key="2">
    <source>
        <dbReference type="ARBA" id="ARBA00022771"/>
    </source>
</evidence>
<dbReference type="GO" id="GO:0008270">
    <property type="term" value="F:zinc ion binding"/>
    <property type="evidence" value="ECO:0007669"/>
    <property type="project" value="UniProtKB-KW"/>
</dbReference>
<dbReference type="PANTHER" id="PTHR14493:SF50">
    <property type="entry name" value="RING FINGER PROTEIN UNKEMPT"/>
    <property type="match status" value="1"/>
</dbReference>
<dbReference type="InterPro" id="IPR000571">
    <property type="entry name" value="Znf_CCCH"/>
</dbReference>
<dbReference type="Proteomes" id="UP000039324">
    <property type="component" value="Unassembled WGS sequence"/>
</dbReference>
<gene>
    <name evidence="8" type="ORF">PBRA_001327</name>
</gene>
<evidence type="ECO:0000313" key="8">
    <source>
        <dbReference type="EMBL" id="CEO99421.1"/>
    </source>
</evidence>
<keyword evidence="3 4" id="KW-0862">Zinc</keyword>
<evidence type="ECO:0000313" key="9">
    <source>
        <dbReference type="Proteomes" id="UP000039324"/>
    </source>
</evidence>
<dbReference type="InterPro" id="IPR045234">
    <property type="entry name" value="Unkempt-like"/>
</dbReference>
<name>A0A0G4IWF6_PLABS</name>
<feature type="non-terminal residue" evidence="8">
    <location>
        <position position="1"/>
    </location>
</feature>
<feature type="zinc finger region" description="C3H1-type" evidence="4">
    <location>
        <begin position="30"/>
        <end position="58"/>
    </location>
</feature>
<organism evidence="8 9">
    <name type="scientific">Plasmodiophora brassicae</name>
    <name type="common">Clubroot disease agent</name>
    <dbReference type="NCBI Taxonomy" id="37360"/>
    <lineage>
        <taxon>Eukaryota</taxon>
        <taxon>Sar</taxon>
        <taxon>Rhizaria</taxon>
        <taxon>Endomyxa</taxon>
        <taxon>Phytomyxea</taxon>
        <taxon>Plasmodiophorida</taxon>
        <taxon>Plasmodiophoridae</taxon>
        <taxon>Plasmodiophora</taxon>
    </lineage>
</organism>
<keyword evidence="5" id="KW-0175">Coiled coil</keyword>
<evidence type="ECO:0000256" key="3">
    <source>
        <dbReference type="ARBA" id="ARBA00022833"/>
    </source>
</evidence>
<dbReference type="PROSITE" id="PS50103">
    <property type="entry name" value="ZF_C3H1"/>
    <property type="match status" value="2"/>
</dbReference>
<dbReference type="Gene3D" id="4.10.1000.10">
    <property type="entry name" value="Zinc finger, CCCH-type"/>
    <property type="match status" value="2"/>
</dbReference>
<evidence type="ECO:0000256" key="4">
    <source>
        <dbReference type="PROSITE-ProRule" id="PRU00723"/>
    </source>
</evidence>
<dbReference type="STRING" id="37360.A0A0G4IWF6"/>
<feature type="domain" description="C3H1-type" evidence="7">
    <location>
        <begin position="30"/>
        <end position="58"/>
    </location>
</feature>
<feature type="domain" description="C3H1-type" evidence="7">
    <location>
        <begin position="100"/>
        <end position="127"/>
    </location>
</feature>
<keyword evidence="2 4" id="KW-0863">Zinc-finger</keyword>
<evidence type="ECO:0000256" key="5">
    <source>
        <dbReference type="SAM" id="Coils"/>
    </source>
</evidence>
<sequence>LPRRAQVDSPMASFGAPSKAPLMDEAKLIKYKTVMCQRMVRAGQCRYGNLCDFAHSAKELRRNLNQHWYQGVMCEIPDHDDKKCEYAHNEMELVYHPSVYKTKLCDKFASPDGCSKNQYCANAHGKHDLRQGKPLGPRPVATSGYAATGRSPSPNPSPHANARRDFDGNHGFAGSKPQQQGDIGGPVAAQRHQSFSNYNDPSAAHMAMTGFHEFQETTNDLKIRILDLVDQISQMHAERAAYEQNHNASQMVQDAYKSSREQVAQLRQQLDNAKLTIQAQQGNPSALARLSPAALQQLARKTSQAAAAIAAYKPSGSPKHNLISDLSELHIS</sequence>
<dbReference type="PANTHER" id="PTHR14493">
    <property type="entry name" value="UNKEMPT FAMILY MEMBER"/>
    <property type="match status" value="1"/>
</dbReference>
<keyword evidence="9" id="KW-1185">Reference proteome</keyword>
<evidence type="ECO:0000256" key="1">
    <source>
        <dbReference type="ARBA" id="ARBA00022723"/>
    </source>
</evidence>
<dbReference type="InterPro" id="IPR036855">
    <property type="entry name" value="Znf_CCCH_sf"/>
</dbReference>
<accession>A0A0G4IWF6</accession>
<feature type="zinc finger region" description="C3H1-type" evidence="4">
    <location>
        <begin position="100"/>
        <end position="127"/>
    </location>
</feature>
<reference evidence="8 9" key="1">
    <citation type="submission" date="2015-02" db="EMBL/GenBank/DDBJ databases">
        <authorList>
            <person name="Chooi Y.-H."/>
        </authorList>
    </citation>
    <scope>NUCLEOTIDE SEQUENCE [LARGE SCALE GENOMIC DNA]</scope>
    <source>
        <strain evidence="8">E3</strain>
    </source>
</reference>
<dbReference type="OrthoDB" id="410307at2759"/>
<evidence type="ECO:0000259" key="7">
    <source>
        <dbReference type="PROSITE" id="PS50103"/>
    </source>
</evidence>
<dbReference type="Pfam" id="PF00642">
    <property type="entry name" value="zf-CCCH"/>
    <property type="match status" value="1"/>
</dbReference>
<proteinExistence type="predicted"/>
<keyword evidence="1 4" id="KW-0479">Metal-binding</keyword>
<feature type="region of interest" description="Disordered" evidence="6">
    <location>
        <begin position="127"/>
        <end position="186"/>
    </location>
</feature>
<dbReference type="AlphaFoldDB" id="A0A0G4IWF6"/>
<feature type="coiled-coil region" evidence="5">
    <location>
        <begin position="256"/>
        <end position="283"/>
    </location>
</feature>
<dbReference type="EMBL" id="CDSF01000090">
    <property type="protein sequence ID" value="CEO99421.1"/>
    <property type="molecule type" value="Genomic_DNA"/>
</dbReference>
<protein>
    <recommendedName>
        <fullName evidence="7">C3H1-type domain-containing protein</fullName>
    </recommendedName>
</protein>
<dbReference type="SUPFAM" id="SSF90229">
    <property type="entry name" value="CCCH zinc finger"/>
    <property type="match status" value="2"/>
</dbReference>
<evidence type="ECO:0000256" key="6">
    <source>
        <dbReference type="SAM" id="MobiDB-lite"/>
    </source>
</evidence>
<dbReference type="SMART" id="SM00356">
    <property type="entry name" value="ZnF_C3H1"/>
    <property type="match status" value="2"/>
</dbReference>